<dbReference type="EMBL" id="JACSIT010000149">
    <property type="protein sequence ID" value="MBC6996082.1"/>
    <property type="molecule type" value="Genomic_DNA"/>
</dbReference>
<dbReference type="InterPro" id="IPR011066">
    <property type="entry name" value="MscS_channel_C_sf"/>
</dbReference>
<dbReference type="Pfam" id="PF00924">
    <property type="entry name" value="MS_channel_2nd"/>
    <property type="match status" value="1"/>
</dbReference>
<organism evidence="10 11">
    <name type="scientific">Neolewinella lacunae</name>
    <dbReference type="NCBI Taxonomy" id="1517758"/>
    <lineage>
        <taxon>Bacteria</taxon>
        <taxon>Pseudomonadati</taxon>
        <taxon>Bacteroidota</taxon>
        <taxon>Saprospiria</taxon>
        <taxon>Saprospirales</taxon>
        <taxon>Lewinellaceae</taxon>
        <taxon>Neolewinella</taxon>
    </lineage>
</organism>
<dbReference type="InterPro" id="IPR006685">
    <property type="entry name" value="MscS_channel_2nd"/>
</dbReference>
<feature type="transmembrane region" description="Helical" evidence="7">
    <location>
        <begin position="58"/>
        <end position="81"/>
    </location>
</feature>
<feature type="transmembrane region" description="Helical" evidence="7">
    <location>
        <begin position="87"/>
        <end position="117"/>
    </location>
</feature>
<feature type="transmembrane region" description="Helical" evidence="7">
    <location>
        <begin position="12"/>
        <end position="38"/>
    </location>
</feature>
<evidence type="ECO:0000259" key="8">
    <source>
        <dbReference type="Pfam" id="PF00924"/>
    </source>
</evidence>
<feature type="domain" description="Mechanosensitive ion channel MscS" evidence="8">
    <location>
        <begin position="105"/>
        <end position="170"/>
    </location>
</feature>
<dbReference type="SUPFAM" id="SSF50182">
    <property type="entry name" value="Sm-like ribonucleoproteins"/>
    <property type="match status" value="1"/>
</dbReference>
<dbReference type="GO" id="GO:0008381">
    <property type="term" value="F:mechanosensitive monoatomic ion channel activity"/>
    <property type="evidence" value="ECO:0007669"/>
    <property type="project" value="InterPro"/>
</dbReference>
<dbReference type="AlphaFoldDB" id="A0A923PSP5"/>
<proteinExistence type="inferred from homology"/>
<dbReference type="PROSITE" id="PS01246">
    <property type="entry name" value="UPF0003"/>
    <property type="match status" value="1"/>
</dbReference>
<dbReference type="InterPro" id="IPR045275">
    <property type="entry name" value="MscS_archaea/bacteria_type"/>
</dbReference>
<comment type="subcellular location">
    <subcellularLocation>
        <location evidence="1">Cell membrane</location>
        <topology evidence="1">Multi-pass membrane protein</topology>
    </subcellularLocation>
</comment>
<dbReference type="InterPro" id="IPR008910">
    <property type="entry name" value="MSC_TM_helix"/>
</dbReference>
<evidence type="ECO:0000256" key="7">
    <source>
        <dbReference type="SAM" id="Phobius"/>
    </source>
</evidence>
<dbReference type="InterPro" id="IPR023408">
    <property type="entry name" value="MscS_beta-dom_sf"/>
</dbReference>
<evidence type="ECO:0000256" key="2">
    <source>
        <dbReference type="ARBA" id="ARBA00008017"/>
    </source>
</evidence>
<keyword evidence="5 7" id="KW-1133">Transmembrane helix</keyword>
<evidence type="ECO:0000256" key="1">
    <source>
        <dbReference type="ARBA" id="ARBA00004651"/>
    </source>
</evidence>
<evidence type="ECO:0000256" key="5">
    <source>
        <dbReference type="ARBA" id="ARBA00022989"/>
    </source>
</evidence>
<dbReference type="RefSeq" id="WP_187468102.1">
    <property type="nucleotide sequence ID" value="NZ_JACSIT010000149.1"/>
</dbReference>
<dbReference type="SUPFAM" id="SSF82689">
    <property type="entry name" value="Mechanosensitive channel protein MscS (YggB), C-terminal domain"/>
    <property type="match status" value="1"/>
</dbReference>
<evidence type="ECO:0000256" key="6">
    <source>
        <dbReference type="ARBA" id="ARBA00023136"/>
    </source>
</evidence>
<dbReference type="InterPro" id="IPR011014">
    <property type="entry name" value="MscS_channel_TM-2"/>
</dbReference>
<dbReference type="SUPFAM" id="SSF82861">
    <property type="entry name" value="Mechanosensitive channel protein MscS (YggB), transmembrane region"/>
    <property type="match status" value="1"/>
</dbReference>
<keyword evidence="6 7" id="KW-0472">Membrane</keyword>
<feature type="domain" description="Mechanosensitive ion channel MscS C-terminal" evidence="9">
    <location>
        <begin position="177"/>
        <end position="259"/>
    </location>
</feature>
<keyword evidence="11" id="KW-1185">Reference proteome</keyword>
<keyword evidence="3" id="KW-1003">Cell membrane</keyword>
<dbReference type="InterPro" id="IPR049278">
    <property type="entry name" value="MS_channel_C"/>
</dbReference>
<protein>
    <submittedName>
        <fullName evidence="10">Mechanosensitive ion channel</fullName>
    </submittedName>
</protein>
<dbReference type="Gene3D" id="3.30.70.100">
    <property type="match status" value="1"/>
</dbReference>
<dbReference type="Proteomes" id="UP000650081">
    <property type="component" value="Unassembled WGS sequence"/>
</dbReference>
<dbReference type="PANTHER" id="PTHR30221:SF1">
    <property type="entry name" value="SMALL-CONDUCTANCE MECHANOSENSITIVE CHANNEL"/>
    <property type="match status" value="1"/>
</dbReference>
<dbReference type="Gene3D" id="2.30.30.60">
    <property type="match status" value="1"/>
</dbReference>
<dbReference type="InterPro" id="IPR010920">
    <property type="entry name" value="LSM_dom_sf"/>
</dbReference>
<evidence type="ECO:0000313" key="11">
    <source>
        <dbReference type="Proteomes" id="UP000650081"/>
    </source>
</evidence>
<name>A0A923PSP5_9BACT</name>
<dbReference type="Pfam" id="PF05552">
    <property type="entry name" value="MS_channel_1st_1"/>
    <property type="match status" value="1"/>
</dbReference>
<dbReference type="Pfam" id="PF21082">
    <property type="entry name" value="MS_channel_3rd"/>
    <property type="match status" value="1"/>
</dbReference>
<dbReference type="GO" id="GO:0005886">
    <property type="term" value="C:plasma membrane"/>
    <property type="evidence" value="ECO:0007669"/>
    <property type="project" value="UniProtKB-SubCell"/>
</dbReference>
<keyword evidence="4 7" id="KW-0812">Transmembrane</keyword>
<dbReference type="InterPro" id="IPR006686">
    <property type="entry name" value="MscS_channel_CS"/>
</dbReference>
<dbReference type="PANTHER" id="PTHR30221">
    <property type="entry name" value="SMALL-CONDUCTANCE MECHANOSENSITIVE CHANNEL"/>
    <property type="match status" value="1"/>
</dbReference>
<evidence type="ECO:0000313" key="10">
    <source>
        <dbReference type="EMBL" id="MBC6996082.1"/>
    </source>
</evidence>
<evidence type="ECO:0000259" key="9">
    <source>
        <dbReference type="Pfam" id="PF21082"/>
    </source>
</evidence>
<evidence type="ECO:0000256" key="3">
    <source>
        <dbReference type="ARBA" id="ARBA00022475"/>
    </source>
</evidence>
<accession>A0A923PSP5</accession>
<reference evidence="10" key="1">
    <citation type="submission" date="2020-08" db="EMBL/GenBank/DDBJ databases">
        <title>Lewinella bacteria from marine environments.</title>
        <authorList>
            <person name="Zhong Y."/>
        </authorList>
    </citation>
    <scope>NUCLEOTIDE SEQUENCE</scope>
    <source>
        <strain evidence="10">KCTC 42187</strain>
    </source>
</reference>
<sequence>MDLNFITDEHWALVTAYAVKAAGALLVLFIGFWIANALTKVVGRQMSRSDVDQTIINFIRSLVSTGLKILVIIAAAGMVGVETASFIAVFGALAFAVGLALQGTLGHFASGIMLLFFRPYKVGDLVTIGGGQTGTVKELQIFNTVLATLDNKRVIVPNGTVTSNIITNISGQGIIGVELKYGIGYGDSIDKARAVILAVGKECPWILENPAQGVVVAEHGDSSINLATRPFCNSEHYWDTFFYMQENVKKAFDREGISIPFPQRDVHLIQPK</sequence>
<dbReference type="Gene3D" id="1.10.287.1260">
    <property type="match status" value="1"/>
</dbReference>
<comment type="caution">
    <text evidence="10">The sequence shown here is derived from an EMBL/GenBank/DDBJ whole genome shotgun (WGS) entry which is preliminary data.</text>
</comment>
<comment type="similarity">
    <text evidence="2">Belongs to the MscS (TC 1.A.23) family.</text>
</comment>
<evidence type="ECO:0000256" key="4">
    <source>
        <dbReference type="ARBA" id="ARBA00022692"/>
    </source>
</evidence>
<gene>
    <name evidence="10" type="ORF">H9S92_18070</name>
</gene>